<dbReference type="EMBL" id="JAVREN010000010">
    <property type="protein sequence ID" value="MDT0307241.1"/>
    <property type="molecule type" value="Genomic_DNA"/>
</dbReference>
<name>A0ABU2L711_9ACTN</name>
<organism evidence="1 2">
    <name type="scientific">Streptomyces boetiae</name>
    <dbReference type="NCBI Taxonomy" id="3075541"/>
    <lineage>
        <taxon>Bacteria</taxon>
        <taxon>Bacillati</taxon>
        <taxon>Actinomycetota</taxon>
        <taxon>Actinomycetes</taxon>
        <taxon>Kitasatosporales</taxon>
        <taxon>Streptomycetaceae</taxon>
        <taxon>Streptomyces</taxon>
    </lineage>
</organism>
<comment type="caution">
    <text evidence="1">The sequence shown here is derived from an EMBL/GenBank/DDBJ whole genome shotgun (WGS) entry which is preliminary data.</text>
</comment>
<protein>
    <submittedName>
        <fullName evidence="1">Uncharacterized protein</fullName>
    </submittedName>
</protein>
<accession>A0ABU2L711</accession>
<keyword evidence="2" id="KW-1185">Reference proteome</keyword>
<evidence type="ECO:0000313" key="1">
    <source>
        <dbReference type="EMBL" id="MDT0307241.1"/>
    </source>
</evidence>
<evidence type="ECO:0000313" key="2">
    <source>
        <dbReference type="Proteomes" id="UP001183388"/>
    </source>
</evidence>
<reference evidence="2" key="1">
    <citation type="submission" date="2023-07" db="EMBL/GenBank/DDBJ databases">
        <title>30 novel species of actinomycetes from the DSMZ collection.</title>
        <authorList>
            <person name="Nouioui I."/>
        </authorList>
    </citation>
    <scope>NUCLEOTIDE SEQUENCE [LARGE SCALE GENOMIC DNA]</scope>
    <source>
        <strain evidence="2">DSM 44917</strain>
    </source>
</reference>
<proteinExistence type="predicted"/>
<dbReference type="Proteomes" id="UP001183388">
    <property type="component" value="Unassembled WGS sequence"/>
</dbReference>
<dbReference type="RefSeq" id="WP_311630183.1">
    <property type="nucleotide sequence ID" value="NZ_JAVREN010000010.1"/>
</dbReference>
<gene>
    <name evidence="1" type="ORF">RM780_09725</name>
</gene>
<sequence length="145" mass="15468">MNPHCPSPGPRLADACLAQLLTVLGPGRHSIVVAVAPPPQIESLDATVQRRQPAAYDEFEAIALCLLLDAALAPAGEGGIITRSYAETAGYHVVRGWRIRDGWPRPLSAAQVRLAATTEVETGRRLPPEPGVLYRPGLPIPPLTE</sequence>